<comment type="function">
    <text evidence="8">NAD-dependent protein deacylase. Catalyzes the NAD-dependent hydrolysis of acyl groups from lysine residues.</text>
</comment>
<feature type="region of interest" description="Disordered" evidence="10">
    <location>
        <begin position="1"/>
        <end position="36"/>
    </location>
</feature>
<evidence type="ECO:0000256" key="8">
    <source>
        <dbReference type="HAMAP-Rule" id="MF_03161"/>
    </source>
</evidence>
<dbReference type="GO" id="GO:0005759">
    <property type="term" value="C:mitochondrial matrix"/>
    <property type="evidence" value="ECO:0007669"/>
    <property type="project" value="UniProtKB-SubCell"/>
</dbReference>
<dbReference type="InterPro" id="IPR050134">
    <property type="entry name" value="NAD-dep_sirtuin_deacylases"/>
</dbReference>
<dbReference type="Gene3D" id="3.30.1600.10">
    <property type="entry name" value="SIR2/SIRT2 'Small Domain"/>
    <property type="match status" value="1"/>
</dbReference>
<comment type="subcellular location">
    <subcellularLocation>
        <location evidence="8">Mitochondrion matrix</location>
    </subcellularLocation>
    <subcellularLocation>
        <location evidence="1">Nucleus</location>
    </subcellularLocation>
</comment>
<dbReference type="InterPro" id="IPR009057">
    <property type="entry name" value="Homeodomain-like_sf"/>
</dbReference>
<dbReference type="InterPro" id="IPR029035">
    <property type="entry name" value="DHS-like_NAD/FAD-binding_dom"/>
</dbReference>
<evidence type="ECO:0000256" key="3">
    <source>
        <dbReference type="ARBA" id="ARBA00022723"/>
    </source>
</evidence>
<dbReference type="InterPro" id="IPR026587">
    <property type="entry name" value="Sirtuin_class_II"/>
</dbReference>
<evidence type="ECO:0000256" key="7">
    <source>
        <dbReference type="ARBA" id="ARBA00023242"/>
    </source>
</evidence>
<reference evidence="13 14" key="1">
    <citation type="journal article" date="2017" name="Curr. Biol.">
        <title>The Evolution of Venom by Co-option of Single-Copy Genes.</title>
        <authorList>
            <person name="Martinson E.O."/>
            <person name="Mrinalini"/>
            <person name="Kelkar Y.D."/>
            <person name="Chang C.H."/>
            <person name="Werren J.H."/>
        </authorList>
    </citation>
    <scope>NUCLEOTIDE SEQUENCE [LARGE SCALE GENOMIC DNA]</scope>
    <source>
        <strain evidence="13 14">Alberta</strain>
        <tissue evidence="13">Whole body</tissue>
    </source>
</reference>
<feature type="active site" description="Proton acceptor" evidence="8 9">
    <location>
        <position position="679"/>
    </location>
</feature>
<dbReference type="PROSITE" id="PS50305">
    <property type="entry name" value="SIRTUIN"/>
    <property type="match status" value="1"/>
</dbReference>
<dbReference type="HAMAP" id="MF_01967">
    <property type="entry name" value="Sirtuin_ClassII"/>
    <property type="match status" value="1"/>
</dbReference>
<keyword evidence="8" id="KW-0496">Mitochondrion</keyword>
<feature type="binding site" evidence="8">
    <location>
        <begin position="778"/>
        <end position="780"/>
    </location>
    <ligand>
        <name>NAD(+)</name>
        <dbReference type="ChEBI" id="CHEBI:57540"/>
    </ligand>
</feature>
<dbReference type="PROSITE" id="PS51253">
    <property type="entry name" value="HTH_CENPB"/>
    <property type="match status" value="1"/>
</dbReference>
<dbReference type="AlphaFoldDB" id="A0A232EES1"/>
<keyword evidence="2 8" id="KW-0808">Transferase</keyword>
<dbReference type="Pfam" id="PF02146">
    <property type="entry name" value="SIR2"/>
    <property type="match status" value="1"/>
</dbReference>
<sequence>MPRKKNMRETSKKKTKERVKKTYKKSSVKKSAEKKKVEKSYSLEALQAALNAMGEGQTLRQAAANFGVPKSTLFLKSKCIVPLECKKGPRTVLSTKDEAEIVSWIVFSADSGHPVTKSRLLDYVQKYATEKKIDTPFKNNRPGQHWYRAFIKRNPNLSNKIVHNLASTRAPVTEEDLRDWFAKIRLHLEDKNLLNIEPHRIFNAGESTFMLTPKYNKVLTEEGVKAPHQIVSSNEKDTSTVLFSISASGVMPPPMILFDFKKTPKKSVIDKIPKDWGVANTERGLMTSESFYSYITNVFYKWLKENNYVFPVILYVDGRSSQITLPLLKFCKGHLIELIILYPNASHIVHPLDVAIIHPLKDSYKKVLQEWRIDNNIYNFKKQMFPQVLKMALEACDFTEAAITGFRTCGLYPLCADAVNYNILSKQNKKKDVTHKFNSTNNGVQNREEITEGLLKIFEQDLISPDVLASFKQAETDGVWSGDVAYVALFESWLKLKKLCNVSDAEMIAAVSDESSDHGMSDNVTVDFVEVHMPNTDWNNRVNSLSSLAFVPKCQPAREEDVRMLKHFVNTSGKICVITGAGISTESGIPDYRSEGVGLFATSNRRPVSYQDFCKSDKTRRRYWARNYAAWPRFSLFQPNVTHKWLKNMEDIGKVSCVITQNVDNLHIKAGSKNVVELHGTGYRVVCLSCDNKIDRFVFQEVLNKLNPDMKASCEAIRPDGDVDLSQDQIDDFKIPTCSKCGGIMKPDIVFFGDNVPKQVVERVQNEVEEADSLLVLGTSLTTFSGYRIVLQAVEAVKPIAILNIGDTRGDEHAQIRVHGRCGEILPMLTDDKL</sequence>
<dbReference type="PANTHER" id="PTHR11085">
    <property type="entry name" value="NAD-DEPENDENT PROTEIN DEACYLASE SIRTUIN-5, MITOCHONDRIAL-RELATED"/>
    <property type="match status" value="1"/>
</dbReference>
<comment type="similarity">
    <text evidence="8">Belongs to the sirtuin family. Class II subfamily.</text>
</comment>
<dbReference type="InterPro" id="IPR026591">
    <property type="entry name" value="Sirtuin_cat_small_dom_sf"/>
</dbReference>
<dbReference type="EC" id="2.3.1.-" evidence="8"/>
<evidence type="ECO:0000256" key="4">
    <source>
        <dbReference type="ARBA" id="ARBA00022833"/>
    </source>
</evidence>
<feature type="binding site" evidence="8">
    <location>
        <begin position="580"/>
        <end position="600"/>
    </location>
    <ligand>
        <name>NAD(+)</name>
        <dbReference type="ChEBI" id="CHEBI:57540"/>
    </ligand>
</feature>
<keyword evidence="14" id="KW-1185">Reference proteome</keyword>
<evidence type="ECO:0000256" key="5">
    <source>
        <dbReference type="ARBA" id="ARBA00023027"/>
    </source>
</evidence>
<comment type="caution">
    <text evidence="13">The sequence shown here is derived from an EMBL/GenBank/DDBJ whole genome shotgun (WGS) entry which is preliminary data.</text>
</comment>
<dbReference type="GO" id="GO:0008270">
    <property type="term" value="F:zinc ion binding"/>
    <property type="evidence" value="ECO:0007669"/>
    <property type="project" value="UniProtKB-UniRule"/>
</dbReference>
<dbReference type="CDD" id="cd01409">
    <property type="entry name" value="SIRT4"/>
    <property type="match status" value="1"/>
</dbReference>
<evidence type="ECO:0000256" key="10">
    <source>
        <dbReference type="SAM" id="MobiDB-lite"/>
    </source>
</evidence>
<keyword evidence="7" id="KW-0539">Nucleus</keyword>
<dbReference type="GO" id="GO:0070403">
    <property type="term" value="F:NAD+ binding"/>
    <property type="evidence" value="ECO:0007669"/>
    <property type="project" value="UniProtKB-UniRule"/>
</dbReference>
<dbReference type="InterPro" id="IPR026590">
    <property type="entry name" value="Ssirtuin_cat_dom"/>
</dbReference>
<dbReference type="GO" id="GO:0003677">
    <property type="term" value="F:DNA binding"/>
    <property type="evidence" value="ECO:0007669"/>
    <property type="project" value="UniProtKB-KW"/>
</dbReference>
<keyword evidence="3 8" id="KW-0479">Metal-binding</keyword>
<feature type="binding site" evidence="8 9">
    <location>
        <position position="741"/>
    </location>
    <ligand>
        <name>Zn(2+)</name>
        <dbReference type="ChEBI" id="CHEBI:29105"/>
    </ligand>
</feature>
<evidence type="ECO:0000313" key="14">
    <source>
        <dbReference type="Proteomes" id="UP000215335"/>
    </source>
</evidence>
<gene>
    <name evidence="13" type="ORF">TSAR_004645</name>
</gene>
<feature type="binding site" evidence="8">
    <location>
        <position position="822"/>
    </location>
    <ligand>
        <name>NAD(+)</name>
        <dbReference type="ChEBI" id="CHEBI:57540"/>
    </ligand>
</feature>
<dbReference type="InterPro" id="IPR003000">
    <property type="entry name" value="Sirtuin"/>
</dbReference>
<organism evidence="13 14">
    <name type="scientific">Trichomalopsis sarcophagae</name>
    <dbReference type="NCBI Taxonomy" id="543379"/>
    <lineage>
        <taxon>Eukaryota</taxon>
        <taxon>Metazoa</taxon>
        <taxon>Ecdysozoa</taxon>
        <taxon>Arthropoda</taxon>
        <taxon>Hexapoda</taxon>
        <taxon>Insecta</taxon>
        <taxon>Pterygota</taxon>
        <taxon>Neoptera</taxon>
        <taxon>Endopterygota</taxon>
        <taxon>Hymenoptera</taxon>
        <taxon>Apocrita</taxon>
        <taxon>Proctotrupomorpha</taxon>
        <taxon>Chalcidoidea</taxon>
        <taxon>Pteromalidae</taxon>
        <taxon>Pteromalinae</taxon>
        <taxon>Trichomalopsis</taxon>
    </lineage>
</organism>
<evidence type="ECO:0000256" key="6">
    <source>
        <dbReference type="ARBA" id="ARBA00023125"/>
    </source>
</evidence>
<dbReference type="Gene3D" id="1.10.10.60">
    <property type="entry name" value="Homeodomain-like"/>
    <property type="match status" value="1"/>
</dbReference>
<dbReference type="Proteomes" id="UP000215335">
    <property type="component" value="Unassembled WGS sequence"/>
</dbReference>
<feature type="compositionally biased region" description="Basic residues" evidence="10">
    <location>
        <begin position="13"/>
        <end position="28"/>
    </location>
</feature>
<dbReference type="Pfam" id="PF05225">
    <property type="entry name" value="HTH_psq"/>
    <property type="match status" value="1"/>
</dbReference>
<feature type="domain" description="HTH CENPB-type" evidence="12">
    <location>
        <begin position="85"/>
        <end position="160"/>
    </location>
</feature>
<dbReference type="STRING" id="543379.A0A232EES1"/>
<dbReference type="GO" id="GO:0005634">
    <property type="term" value="C:nucleus"/>
    <property type="evidence" value="ECO:0007669"/>
    <property type="project" value="UniProtKB-SubCell"/>
</dbReference>
<evidence type="ECO:0000259" key="12">
    <source>
        <dbReference type="PROSITE" id="PS51253"/>
    </source>
</evidence>
<feature type="domain" description="Deacetylase sirtuin-type" evidence="11">
    <location>
        <begin position="555"/>
        <end position="834"/>
    </location>
</feature>
<feature type="binding site" evidence="8 9">
    <location>
        <position position="690"/>
    </location>
    <ligand>
        <name>Zn(2+)</name>
        <dbReference type="ChEBI" id="CHEBI:29105"/>
    </ligand>
</feature>
<dbReference type="SUPFAM" id="SSF46689">
    <property type="entry name" value="Homeodomain-like"/>
    <property type="match status" value="1"/>
</dbReference>
<dbReference type="GO" id="GO:0017136">
    <property type="term" value="F:histone deacetylase activity, NAD-dependent"/>
    <property type="evidence" value="ECO:0007669"/>
    <property type="project" value="TreeGrafter"/>
</dbReference>
<dbReference type="Gene3D" id="3.40.50.1220">
    <property type="entry name" value="TPP-binding domain"/>
    <property type="match status" value="1"/>
</dbReference>
<keyword evidence="5 8" id="KW-0520">NAD</keyword>
<dbReference type="InterPro" id="IPR006600">
    <property type="entry name" value="HTH_CenpB_DNA-bd_dom"/>
</dbReference>
<proteinExistence type="inferred from homology"/>
<evidence type="ECO:0000259" key="11">
    <source>
        <dbReference type="PROSITE" id="PS50305"/>
    </source>
</evidence>
<dbReference type="EMBL" id="NNAY01005248">
    <property type="protein sequence ID" value="OXU16828.1"/>
    <property type="molecule type" value="Genomic_DNA"/>
</dbReference>
<evidence type="ECO:0000313" key="13">
    <source>
        <dbReference type="EMBL" id="OXU16828.1"/>
    </source>
</evidence>
<feature type="binding site" evidence="8 9">
    <location>
        <position position="738"/>
    </location>
    <ligand>
        <name>Zn(2+)</name>
        <dbReference type="ChEBI" id="CHEBI:29105"/>
    </ligand>
</feature>
<dbReference type="OrthoDB" id="7697906at2759"/>
<comment type="catalytic activity">
    <reaction evidence="8">
        <text>N(6)-acetyl-L-lysyl-[protein] + NAD(+) + H2O = 2''-O-acetyl-ADP-D-ribose + nicotinamide + L-lysyl-[protein]</text>
        <dbReference type="Rhea" id="RHEA:43636"/>
        <dbReference type="Rhea" id="RHEA-COMP:9752"/>
        <dbReference type="Rhea" id="RHEA-COMP:10731"/>
        <dbReference type="ChEBI" id="CHEBI:15377"/>
        <dbReference type="ChEBI" id="CHEBI:17154"/>
        <dbReference type="ChEBI" id="CHEBI:29969"/>
        <dbReference type="ChEBI" id="CHEBI:57540"/>
        <dbReference type="ChEBI" id="CHEBI:61930"/>
        <dbReference type="ChEBI" id="CHEBI:83767"/>
        <dbReference type="EC" id="2.3.1.286"/>
    </reaction>
</comment>
<feature type="binding site" evidence="8">
    <location>
        <begin position="661"/>
        <end position="664"/>
    </location>
    <ligand>
        <name>NAD(+)</name>
        <dbReference type="ChEBI" id="CHEBI:57540"/>
    </ligand>
</feature>
<keyword evidence="4 8" id="KW-0862">Zinc</keyword>
<feature type="binding site" evidence="8">
    <location>
        <begin position="804"/>
        <end position="806"/>
    </location>
    <ligand>
        <name>NAD(+)</name>
        <dbReference type="ChEBI" id="CHEBI:57540"/>
    </ligand>
</feature>
<evidence type="ECO:0000256" key="9">
    <source>
        <dbReference type="PROSITE-ProRule" id="PRU00236"/>
    </source>
</evidence>
<evidence type="ECO:0000256" key="1">
    <source>
        <dbReference type="ARBA" id="ARBA00004123"/>
    </source>
</evidence>
<dbReference type="SUPFAM" id="SSF52467">
    <property type="entry name" value="DHS-like NAD/FAD-binding domain"/>
    <property type="match status" value="1"/>
</dbReference>
<dbReference type="InterPro" id="IPR004875">
    <property type="entry name" value="DDE_SF_endonuclease_dom"/>
</dbReference>
<comment type="cofactor">
    <cofactor evidence="8">
        <name>Zn(2+)</name>
        <dbReference type="ChEBI" id="CHEBI:29105"/>
    </cofactor>
    <text evidence="8">Binds 1 zinc ion per subunit.</text>
</comment>
<protein>
    <recommendedName>
        <fullName evidence="8">NAD-dependent protein deacylase</fullName>
        <ecNumber evidence="8">2.3.1.-</ecNumber>
    </recommendedName>
    <alternativeName>
        <fullName evidence="8">Regulatory protein SIR2 homolog</fullName>
    </alternativeName>
</protein>
<dbReference type="PANTHER" id="PTHR11085:SF10">
    <property type="entry name" value="NAD-DEPENDENT PROTEIN DEACYLASE SIRTUIN-5, MITOCHONDRIAL-RELATED"/>
    <property type="match status" value="1"/>
</dbReference>
<accession>A0A232EES1</accession>
<dbReference type="InterPro" id="IPR007889">
    <property type="entry name" value="HTH_Psq"/>
</dbReference>
<evidence type="ECO:0000256" key="2">
    <source>
        <dbReference type="ARBA" id="ARBA00022679"/>
    </source>
</evidence>
<feature type="binding site" evidence="8 9">
    <location>
        <position position="687"/>
    </location>
    <ligand>
        <name>Zn(2+)</name>
        <dbReference type="ChEBI" id="CHEBI:29105"/>
    </ligand>
</feature>
<dbReference type="NCBIfam" id="NF003738">
    <property type="entry name" value="PRK05333.1"/>
    <property type="match status" value="1"/>
</dbReference>
<name>A0A232EES1_9HYME</name>
<dbReference type="Pfam" id="PF03184">
    <property type="entry name" value="DDE_1"/>
    <property type="match status" value="1"/>
</dbReference>
<keyword evidence="6" id="KW-0238">DNA-binding</keyword>